<evidence type="ECO:0000256" key="4">
    <source>
        <dbReference type="ARBA" id="ARBA00022771"/>
    </source>
</evidence>
<comment type="subcellular location">
    <subcellularLocation>
        <location evidence="1">Nucleus</location>
    </subcellularLocation>
</comment>
<dbReference type="STRING" id="34508.A0A4U5MN79"/>
<feature type="domain" description="SANT" evidence="12">
    <location>
        <begin position="149"/>
        <end position="194"/>
    </location>
</feature>
<feature type="compositionally biased region" description="Polar residues" evidence="10">
    <location>
        <begin position="45"/>
        <end position="55"/>
    </location>
</feature>
<dbReference type="InterPro" id="IPR017884">
    <property type="entry name" value="SANT_dom"/>
</dbReference>
<evidence type="ECO:0000256" key="9">
    <source>
        <dbReference type="ARBA" id="ARBA00023242"/>
    </source>
</evidence>
<gene>
    <name evidence="13" type="ORF">L596_022769</name>
</gene>
<accession>A0A4U5MN79</accession>
<evidence type="ECO:0000256" key="6">
    <source>
        <dbReference type="ARBA" id="ARBA00023015"/>
    </source>
</evidence>
<keyword evidence="4" id="KW-0863">Zinc-finger</keyword>
<dbReference type="GO" id="GO:0005667">
    <property type="term" value="C:transcription regulator complex"/>
    <property type="evidence" value="ECO:0007669"/>
    <property type="project" value="TreeGrafter"/>
</dbReference>
<dbReference type="AlphaFoldDB" id="A0A4U5MN79"/>
<feature type="region of interest" description="Disordered" evidence="10">
    <location>
        <begin position="1"/>
        <end position="26"/>
    </location>
</feature>
<keyword evidence="6" id="KW-0805">Transcription regulation</keyword>
<keyword evidence="8" id="KW-0804">Transcription</keyword>
<evidence type="ECO:0000256" key="7">
    <source>
        <dbReference type="ARBA" id="ARBA00023125"/>
    </source>
</evidence>
<dbReference type="SMART" id="SM01189">
    <property type="entry name" value="ELM2"/>
    <property type="match status" value="1"/>
</dbReference>
<keyword evidence="14" id="KW-1185">Reference proteome</keyword>
<evidence type="ECO:0000256" key="1">
    <source>
        <dbReference type="ARBA" id="ARBA00004123"/>
    </source>
</evidence>
<dbReference type="PROSITE" id="PS51156">
    <property type="entry name" value="ELM2"/>
    <property type="match status" value="1"/>
</dbReference>
<sequence>MAPKRRSPKNRSPPTIQVEDGKESSTARFLKIHKENVVVEEKPQVTESRVGSSYQAEIPDFDPNSPVGPSTHKSETLWIPQSTDHTVKKLYKKILSPGNNERDLDQEDILHALYTSEYRIPEAIKKAKLTEFANPPRRTMTFPCKRFDKQEIRYLEDGILTFGKNFFKIRKRYFPKRTVGELVNLYYFWKKRRTCEQLVYRCMDYMDVMTDEIVKLQGVGKQ</sequence>
<keyword evidence="9" id="KW-0539">Nucleus</keyword>
<dbReference type="OrthoDB" id="5916873at2759"/>
<dbReference type="Pfam" id="PF01448">
    <property type="entry name" value="ELM2"/>
    <property type="match status" value="1"/>
</dbReference>
<organism evidence="13 14">
    <name type="scientific">Steinernema carpocapsae</name>
    <name type="common">Entomopathogenic nematode</name>
    <dbReference type="NCBI Taxonomy" id="34508"/>
    <lineage>
        <taxon>Eukaryota</taxon>
        <taxon>Metazoa</taxon>
        <taxon>Ecdysozoa</taxon>
        <taxon>Nematoda</taxon>
        <taxon>Chromadorea</taxon>
        <taxon>Rhabditida</taxon>
        <taxon>Tylenchina</taxon>
        <taxon>Panagrolaimomorpha</taxon>
        <taxon>Strongyloidoidea</taxon>
        <taxon>Steinernematidae</taxon>
        <taxon>Steinernema</taxon>
    </lineage>
</organism>
<dbReference type="GO" id="GO:0003677">
    <property type="term" value="F:DNA binding"/>
    <property type="evidence" value="ECO:0007669"/>
    <property type="project" value="UniProtKB-KW"/>
</dbReference>
<dbReference type="InterPro" id="IPR051066">
    <property type="entry name" value="Trans_reg/Corepressor"/>
</dbReference>
<dbReference type="InterPro" id="IPR001005">
    <property type="entry name" value="SANT/Myb"/>
</dbReference>
<keyword evidence="3" id="KW-0479">Metal-binding</keyword>
<keyword evidence="2" id="KW-0678">Repressor</keyword>
<evidence type="ECO:0000313" key="13">
    <source>
        <dbReference type="EMBL" id="TKR70792.1"/>
    </source>
</evidence>
<dbReference type="PANTHER" id="PTHR16089">
    <property type="entry name" value="REST COREPRESSOR COREST PROTEIN-RELATED"/>
    <property type="match status" value="1"/>
</dbReference>
<protein>
    <recommendedName>
        <fullName evidence="15">SANT domain-containing protein</fullName>
    </recommendedName>
</protein>
<evidence type="ECO:0000256" key="3">
    <source>
        <dbReference type="ARBA" id="ARBA00022723"/>
    </source>
</evidence>
<dbReference type="FunFam" id="1.10.10.60:FF:000012">
    <property type="entry name" value="Metastasis-associated 1 family, member 3"/>
    <property type="match status" value="1"/>
</dbReference>
<dbReference type="PANTHER" id="PTHR16089:SF28">
    <property type="entry name" value="REST COREPRESSOR"/>
    <property type="match status" value="1"/>
</dbReference>
<comment type="caution">
    <text evidence="13">The sequence shown here is derived from an EMBL/GenBank/DDBJ whole genome shotgun (WGS) entry which is preliminary data.</text>
</comment>
<dbReference type="PROSITE" id="PS51293">
    <property type="entry name" value="SANT"/>
    <property type="match status" value="1"/>
</dbReference>
<dbReference type="GO" id="GO:0006357">
    <property type="term" value="P:regulation of transcription by RNA polymerase II"/>
    <property type="evidence" value="ECO:0007669"/>
    <property type="project" value="TreeGrafter"/>
</dbReference>
<evidence type="ECO:0000259" key="11">
    <source>
        <dbReference type="PROSITE" id="PS51156"/>
    </source>
</evidence>
<keyword evidence="7" id="KW-0238">DNA-binding</keyword>
<evidence type="ECO:0000256" key="5">
    <source>
        <dbReference type="ARBA" id="ARBA00022833"/>
    </source>
</evidence>
<dbReference type="Gene3D" id="1.10.10.60">
    <property type="entry name" value="Homeodomain-like"/>
    <property type="match status" value="1"/>
</dbReference>
<evidence type="ECO:0000256" key="10">
    <source>
        <dbReference type="SAM" id="MobiDB-lite"/>
    </source>
</evidence>
<dbReference type="GO" id="GO:0008270">
    <property type="term" value="F:zinc ion binding"/>
    <property type="evidence" value="ECO:0007669"/>
    <property type="project" value="UniProtKB-KW"/>
</dbReference>
<dbReference type="GO" id="GO:0000118">
    <property type="term" value="C:histone deacetylase complex"/>
    <property type="evidence" value="ECO:0007669"/>
    <property type="project" value="TreeGrafter"/>
</dbReference>
<dbReference type="SUPFAM" id="SSF46689">
    <property type="entry name" value="Homeodomain-like"/>
    <property type="match status" value="1"/>
</dbReference>
<evidence type="ECO:0000259" key="12">
    <source>
        <dbReference type="PROSITE" id="PS51293"/>
    </source>
</evidence>
<evidence type="ECO:0000256" key="2">
    <source>
        <dbReference type="ARBA" id="ARBA00022491"/>
    </source>
</evidence>
<dbReference type="EMBL" id="AZBU02000007">
    <property type="protein sequence ID" value="TKR70792.1"/>
    <property type="molecule type" value="Genomic_DNA"/>
</dbReference>
<reference evidence="13 14" key="2">
    <citation type="journal article" date="2019" name="G3 (Bethesda)">
        <title>Hybrid Assembly of the Genome of the Entomopathogenic Nematode Steinernema carpocapsae Identifies the X-Chromosome.</title>
        <authorList>
            <person name="Serra L."/>
            <person name="Macchietto M."/>
            <person name="Macias-Munoz A."/>
            <person name="McGill C.J."/>
            <person name="Rodriguez I.M."/>
            <person name="Rodriguez B."/>
            <person name="Murad R."/>
            <person name="Mortazavi A."/>
        </authorList>
    </citation>
    <scope>NUCLEOTIDE SEQUENCE [LARGE SCALE GENOMIC DNA]</scope>
    <source>
        <strain evidence="13 14">ALL</strain>
    </source>
</reference>
<dbReference type="InterPro" id="IPR000949">
    <property type="entry name" value="ELM2_dom"/>
</dbReference>
<evidence type="ECO:0008006" key="15">
    <source>
        <dbReference type="Google" id="ProtNLM"/>
    </source>
</evidence>
<dbReference type="InterPro" id="IPR009057">
    <property type="entry name" value="Homeodomain-like_sf"/>
</dbReference>
<dbReference type="SMART" id="SM00717">
    <property type="entry name" value="SANT"/>
    <property type="match status" value="1"/>
</dbReference>
<dbReference type="GO" id="GO:0003714">
    <property type="term" value="F:transcription corepressor activity"/>
    <property type="evidence" value="ECO:0007669"/>
    <property type="project" value="TreeGrafter"/>
</dbReference>
<name>A0A4U5MN79_STECR</name>
<dbReference type="Proteomes" id="UP000298663">
    <property type="component" value="Unassembled WGS sequence"/>
</dbReference>
<proteinExistence type="predicted"/>
<evidence type="ECO:0000313" key="14">
    <source>
        <dbReference type="Proteomes" id="UP000298663"/>
    </source>
</evidence>
<feature type="region of interest" description="Disordered" evidence="10">
    <location>
        <begin position="42"/>
        <end position="75"/>
    </location>
</feature>
<keyword evidence="5" id="KW-0862">Zinc</keyword>
<evidence type="ECO:0000256" key="8">
    <source>
        <dbReference type="ARBA" id="ARBA00023163"/>
    </source>
</evidence>
<reference evidence="13 14" key="1">
    <citation type="journal article" date="2015" name="Genome Biol.">
        <title>Comparative genomics of Steinernema reveals deeply conserved gene regulatory networks.</title>
        <authorList>
            <person name="Dillman A.R."/>
            <person name="Macchietto M."/>
            <person name="Porter C.F."/>
            <person name="Rogers A."/>
            <person name="Williams B."/>
            <person name="Antoshechkin I."/>
            <person name="Lee M.M."/>
            <person name="Goodwin Z."/>
            <person name="Lu X."/>
            <person name="Lewis E.E."/>
            <person name="Goodrich-Blair H."/>
            <person name="Stock S.P."/>
            <person name="Adams B.J."/>
            <person name="Sternberg P.W."/>
            <person name="Mortazavi A."/>
        </authorList>
    </citation>
    <scope>NUCLEOTIDE SEQUENCE [LARGE SCALE GENOMIC DNA]</scope>
    <source>
        <strain evidence="13 14">ALL</strain>
    </source>
</reference>
<feature type="domain" description="ELM2" evidence="11">
    <location>
        <begin position="46"/>
        <end position="131"/>
    </location>
</feature>